<dbReference type="GO" id="GO:0016887">
    <property type="term" value="F:ATP hydrolysis activity"/>
    <property type="evidence" value="ECO:0007669"/>
    <property type="project" value="InterPro"/>
</dbReference>
<keyword evidence="3 5" id="KW-0067">ATP-binding</keyword>
<name>A0A2R6BBZ3_9ARCH</name>
<dbReference type="Gene3D" id="3.30.260.10">
    <property type="entry name" value="TCP-1-like chaperonin intermediate domain"/>
    <property type="match status" value="1"/>
</dbReference>
<evidence type="ECO:0000313" key="7">
    <source>
        <dbReference type="Proteomes" id="UP000240681"/>
    </source>
</evidence>
<dbReference type="Pfam" id="PF00118">
    <property type="entry name" value="Cpn60_TCP1"/>
    <property type="match status" value="1"/>
</dbReference>
<dbReference type="InterPro" id="IPR017998">
    <property type="entry name" value="Chaperone_TCP-1"/>
</dbReference>
<dbReference type="Proteomes" id="UP000240681">
    <property type="component" value="Unassembled WGS sequence"/>
</dbReference>
<dbReference type="PANTHER" id="PTHR11353">
    <property type="entry name" value="CHAPERONIN"/>
    <property type="match status" value="1"/>
</dbReference>
<evidence type="ECO:0000256" key="2">
    <source>
        <dbReference type="ARBA" id="ARBA00022741"/>
    </source>
</evidence>
<dbReference type="SUPFAM" id="SSF54849">
    <property type="entry name" value="GroEL-intermediate domain like"/>
    <property type="match status" value="1"/>
</dbReference>
<sequence length="241" mass="25733">MSAVPTLGGTPVLVLKEGSQRSKGREALHSNIAAAVAVSEVIKTTLGPKGLDKMLVDSLGEVTVTNDGATILKNMDVQHPAAKLLVQISKTQDDEVGDGTKSTVVLAGELLRRAEELIDKKIHPTVIVSGYRKAEETALNVINQLAKPISLDDKETLKKIAITSMNSKSVSDAKDHLANIAVDAVLHIVEKRGERNYADVDLIQIIKKQGGGAKDTQLVMGVVVDKEVVHAGMPKRVEKAK</sequence>
<proteinExistence type="inferred from homology"/>
<dbReference type="EMBL" id="NEXK01000049">
    <property type="protein sequence ID" value="PSN96193.1"/>
    <property type="molecule type" value="Genomic_DNA"/>
</dbReference>
<dbReference type="SUPFAM" id="SSF48592">
    <property type="entry name" value="GroEL equatorial domain-like"/>
    <property type="match status" value="1"/>
</dbReference>
<accession>A0A2R6BBZ3</accession>
<gene>
    <name evidence="6" type="ORF">B9Q09_02415</name>
</gene>
<reference evidence="6 7" key="1">
    <citation type="submission" date="2017-04" db="EMBL/GenBank/DDBJ databases">
        <title>Novel microbial lineages endemic to geothermal iron-oxide mats fill important gaps in the evolutionary history of Archaea.</title>
        <authorList>
            <person name="Jay Z.J."/>
            <person name="Beam J.P."/>
            <person name="Dlakic M."/>
            <person name="Rusch D.B."/>
            <person name="Kozubal M.A."/>
            <person name="Inskeep W.P."/>
        </authorList>
    </citation>
    <scope>NUCLEOTIDE SEQUENCE [LARGE SCALE GENOMIC DNA]</scope>
    <source>
        <strain evidence="6">ECH_B_SAG-C16</strain>
    </source>
</reference>
<dbReference type="GO" id="GO:0005524">
    <property type="term" value="F:ATP binding"/>
    <property type="evidence" value="ECO:0007669"/>
    <property type="project" value="UniProtKB-KW"/>
</dbReference>
<dbReference type="GO" id="GO:0051082">
    <property type="term" value="F:unfolded protein binding"/>
    <property type="evidence" value="ECO:0007669"/>
    <property type="project" value="InterPro"/>
</dbReference>
<keyword evidence="4 5" id="KW-0143">Chaperone</keyword>
<dbReference type="PROSITE" id="PS00995">
    <property type="entry name" value="TCP1_3"/>
    <property type="match status" value="1"/>
</dbReference>
<comment type="caution">
    <text evidence="6">The sequence shown here is derived from an EMBL/GenBank/DDBJ whole genome shotgun (WGS) entry which is preliminary data.</text>
</comment>
<dbReference type="InterPro" id="IPR027410">
    <property type="entry name" value="TCP-1-like_intermed_sf"/>
</dbReference>
<organism evidence="6 7">
    <name type="scientific">Candidatus Marsarchaeota G2 archaeon ECH_B_SAG-C16</name>
    <dbReference type="NCBI Taxonomy" id="1978163"/>
    <lineage>
        <taxon>Archaea</taxon>
        <taxon>Candidatus Marsarchaeota</taxon>
        <taxon>Candidatus Marsarchaeota group 2</taxon>
    </lineage>
</organism>
<dbReference type="PRINTS" id="PR00304">
    <property type="entry name" value="TCOMPLEXTCP1"/>
</dbReference>
<dbReference type="PROSITE" id="PS00750">
    <property type="entry name" value="TCP1_1"/>
    <property type="match status" value="1"/>
</dbReference>
<keyword evidence="2 5" id="KW-0547">Nucleotide-binding</keyword>
<dbReference type="InterPro" id="IPR027409">
    <property type="entry name" value="GroEL-like_apical_dom_sf"/>
</dbReference>
<evidence type="ECO:0000313" key="6">
    <source>
        <dbReference type="EMBL" id="PSN96193.1"/>
    </source>
</evidence>
<dbReference type="InterPro" id="IPR027413">
    <property type="entry name" value="GROEL-like_equatorial_sf"/>
</dbReference>
<evidence type="ECO:0000256" key="5">
    <source>
        <dbReference type="RuleBase" id="RU004187"/>
    </source>
</evidence>
<feature type="non-terminal residue" evidence="6">
    <location>
        <position position="241"/>
    </location>
</feature>
<dbReference type="InterPro" id="IPR002194">
    <property type="entry name" value="Chaperonin_TCP-1_CS"/>
</dbReference>
<evidence type="ECO:0000256" key="3">
    <source>
        <dbReference type="ARBA" id="ARBA00022840"/>
    </source>
</evidence>
<dbReference type="GO" id="GO:0140662">
    <property type="term" value="F:ATP-dependent protein folding chaperone"/>
    <property type="evidence" value="ECO:0007669"/>
    <property type="project" value="InterPro"/>
</dbReference>
<evidence type="ECO:0000256" key="4">
    <source>
        <dbReference type="ARBA" id="ARBA00023186"/>
    </source>
</evidence>
<dbReference type="AlphaFoldDB" id="A0A2R6BBZ3"/>
<evidence type="ECO:0000256" key="1">
    <source>
        <dbReference type="ARBA" id="ARBA00008020"/>
    </source>
</evidence>
<comment type="similarity">
    <text evidence="1 5">Belongs to the TCP-1 chaperonin family.</text>
</comment>
<dbReference type="Gene3D" id="1.10.560.10">
    <property type="entry name" value="GroEL-like equatorial domain"/>
    <property type="match status" value="1"/>
</dbReference>
<protein>
    <submittedName>
        <fullName evidence="6">Thermosome subunit</fullName>
    </submittedName>
</protein>
<dbReference type="InterPro" id="IPR002423">
    <property type="entry name" value="Cpn60/GroEL/TCP-1"/>
</dbReference>
<dbReference type="PROSITE" id="PS00751">
    <property type="entry name" value="TCP1_2"/>
    <property type="match status" value="1"/>
</dbReference>
<dbReference type="Gene3D" id="3.50.7.10">
    <property type="entry name" value="GroEL"/>
    <property type="match status" value="1"/>
</dbReference>